<keyword evidence="1" id="KW-0328">Glycosyltransferase</keyword>
<comment type="similarity">
    <text evidence="3">Belongs to the glycosyl hydrolase 130 family.</text>
</comment>
<organism evidence="4 5">
    <name type="scientific">Sphingomonas rubra</name>
    <dbReference type="NCBI Taxonomy" id="634430"/>
    <lineage>
        <taxon>Bacteria</taxon>
        <taxon>Pseudomonadati</taxon>
        <taxon>Pseudomonadota</taxon>
        <taxon>Alphaproteobacteria</taxon>
        <taxon>Sphingomonadales</taxon>
        <taxon>Sphingomonadaceae</taxon>
        <taxon>Sphingomonas</taxon>
    </lineage>
</organism>
<dbReference type="STRING" id="634430.SAMN04488241_104281"/>
<evidence type="ECO:0000256" key="2">
    <source>
        <dbReference type="ARBA" id="ARBA00022679"/>
    </source>
</evidence>
<proteinExistence type="inferred from homology"/>
<dbReference type="Proteomes" id="UP000199586">
    <property type="component" value="Unassembled WGS sequence"/>
</dbReference>
<evidence type="ECO:0000313" key="4">
    <source>
        <dbReference type="EMBL" id="SFP64460.1"/>
    </source>
</evidence>
<dbReference type="OrthoDB" id="9776657at2"/>
<accession>A0A1I5S138</accession>
<dbReference type="CDD" id="cd18613">
    <property type="entry name" value="GH130"/>
    <property type="match status" value="1"/>
</dbReference>
<dbReference type="Gene3D" id="2.115.10.20">
    <property type="entry name" value="Glycosyl hydrolase domain, family 43"/>
    <property type="match status" value="1"/>
</dbReference>
<name>A0A1I5S138_9SPHN</name>
<reference evidence="4 5" key="1">
    <citation type="submission" date="2016-10" db="EMBL/GenBank/DDBJ databases">
        <authorList>
            <person name="de Groot N.N."/>
        </authorList>
    </citation>
    <scope>NUCLEOTIDE SEQUENCE [LARGE SCALE GENOMIC DNA]</scope>
    <source>
        <strain evidence="4 5">CGMCC 1.9113</strain>
    </source>
</reference>
<dbReference type="GO" id="GO:0016787">
    <property type="term" value="F:hydrolase activity"/>
    <property type="evidence" value="ECO:0007669"/>
    <property type="project" value="UniProtKB-KW"/>
</dbReference>
<dbReference type="PANTHER" id="PTHR34106:SF4">
    <property type="entry name" value="BLL5143 PROTEIN"/>
    <property type="match status" value="1"/>
</dbReference>
<keyword evidence="4" id="KW-0378">Hydrolase</keyword>
<evidence type="ECO:0000256" key="1">
    <source>
        <dbReference type="ARBA" id="ARBA00022676"/>
    </source>
</evidence>
<protein>
    <submittedName>
        <fullName evidence="4">Predicted glycosyl hydrolase, GH43/DUF377 family</fullName>
    </submittedName>
</protein>
<dbReference type="EMBL" id="FOXP01000004">
    <property type="protein sequence ID" value="SFP64460.1"/>
    <property type="molecule type" value="Genomic_DNA"/>
</dbReference>
<evidence type="ECO:0000313" key="5">
    <source>
        <dbReference type="Proteomes" id="UP000199586"/>
    </source>
</evidence>
<dbReference type="SUPFAM" id="SSF75005">
    <property type="entry name" value="Arabinanase/levansucrase/invertase"/>
    <property type="match status" value="1"/>
</dbReference>
<keyword evidence="2" id="KW-0808">Transferase</keyword>
<dbReference type="InterPro" id="IPR023296">
    <property type="entry name" value="Glyco_hydro_beta-prop_sf"/>
</dbReference>
<sequence>MPATISPDPSLVTPLPIVLRPDPTRTVVRPFVPSDPADYATPGHPRGERIIARLLALGEKEVHLELERVRLSLDERHRDVLPMLERRFKEVAGLVPEGAGVTPEQRVLIGAYFSAEYSFESAALFNPSVVPHPVQDTSDGATRFLFSLRGIGEGHLSSVTFRTGTWAADGSVTVDEPSPTSVPPVQETPVGWADAETIQLNCHGSRDPSETVLFPIIESQSRGIEDLRLTPFAFPDNPRSYAGTFTALGAAGVRQELLQTDDFRTFKMRPVTGKLGKAKGMALFPRPINGRYLALGRQDNENLWLFSSDDLLAWEEVGKLMGPRYPWEFVQIGNCGSPLEIDEGWLVLTHGVGVVRNYCMGAALLDRDDPSRVIARMAVPLLEPGPADRDGYVPNVVYSCGGLVRGRTLLLPYGVADEYTAFATVDIDRLLAAMVPG</sequence>
<dbReference type="InterPro" id="IPR007184">
    <property type="entry name" value="Mannoside_phosphorylase"/>
</dbReference>
<dbReference type="AlphaFoldDB" id="A0A1I5S138"/>
<gene>
    <name evidence="4" type="ORF">SAMN04488241_104281</name>
</gene>
<dbReference type="PANTHER" id="PTHR34106">
    <property type="entry name" value="GLYCOSIDASE"/>
    <property type="match status" value="1"/>
</dbReference>
<evidence type="ECO:0000256" key="3">
    <source>
        <dbReference type="ARBA" id="ARBA00024356"/>
    </source>
</evidence>
<dbReference type="GO" id="GO:0016757">
    <property type="term" value="F:glycosyltransferase activity"/>
    <property type="evidence" value="ECO:0007669"/>
    <property type="project" value="UniProtKB-KW"/>
</dbReference>
<dbReference type="Pfam" id="PF04041">
    <property type="entry name" value="Glyco_hydro_130"/>
    <property type="match status" value="1"/>
</dbReference>
<dbReference type="RefSeq" id="WP_093332810.1">
    <property type="nucleotide sequence ID" value="NZ_FOXP01000004.1"/>
</dbReference>
<keyword evidence="5" id="KW-1185">Reference proteome</keyword>